<feature type="region of interest" description="Disordered" evidence="1">
    <location>
        <begin position="244"/>
        <end position="301"/>
    </location>
</feature>
<dbReference type="AlphaFoldDB" id="A0AA39NSQ9"/>
<protein>
    <recommendedName>
        <fullName evidence="4">Heterokaryon incompatibility domain-containing protein</fullName>
    </recommendedName>
</protein>
<sequence length="926" mass="102918">MSSQRAPDIYVPLLLPQGYGYPLWLPGPLENLPSDCIRDGTQIGDLGYLADDGGFVYLFNVGKDASDPVNLHRTPPDFTPLPGIHERTNTQLRSHKHQKNSRLEAFSKEKKQISGDISAEALIGPATPGASLCMQFTSSSTQAVCLALPDGGEQSKYEYPEVLEQYAMEHAHSWYKHFNGQGRQIRNVIGLLAVVRNIGGTLHYNWELSRVLRLKNPGKIFKINEGTSKPPHIESWVPYAAKRSQGTGSGISQGLSEEGTNRGTARSLDFDDSEVEGSLYGNVPESSEDESETAMQANTSVQQLPGRGKIVNPLALINEYTLNTYPDATVAVTHDDFEWTGMEDNVQNPLNVMELAQYAIRNLVSINRSKTTPNAWVAKRLDTVDTAISTPTRQPDGLAELSIDIPKPWWDTSLMADISYPLADIFGHNRHLLDTSKLSAFTETGRAESSIEVPNQRWYSGRSPVIPRSLADTPCATLGAQGVLDRLNATLGTSYTLPAASSSSTSTATSVQNQLSLLTILKDCIQKDYDFGTAYAHLRPTNYADVKKRTTPINGKQWPVPIPKDADLNLIRIEMLNLGLEYVWLDVLCLRQKEEGGPMEDLRVEEWKLDVPTIGACVSMTVGCGVLLEWAGRAWTLQERGGARVIAGDTPDGPLHAERNDGEYATGLLTRFHKQLISVRRREYGLSDAITNMQKRVSTNPVDRVAVLAFLLQAGVLRVYHENETPEDAWTALVNAMHSRKRGELLFMYPGVGLGSKKWRPTWDQYFPDAWLDVTHNDEMDEDSYYGLCIQKGYVRAFDTGSTENEDRCGELVVQAADGIPHTFKIHITHRLPIPEDTYTLFNGGGHHISINRWVIGRQLPKQRFEKVSIIAIDYSDYSGGLKNSQKNVTLYFSDFTSVGRGITVLIFRCRHPGLPVDFRQVEVVL</sequence>
<evidence type="ECO:0008006" key="4">
    <source>
        <dbReference type="Google" id="ProtNLM"/>
    </source>
</evidence>
<evidence type="ECO:0000313" key="2">
    <source>
        <dbReference type="EMBL" id="KAK0470914.1"/>
    </source>
</evidence>
<keyword evidence="3" id="KW-1185">Reference proteome</keyword>
<name>A0AA39NSQ9_9AGAR</name>
<gene>
    <name evidence="2" type="ORF">IW261DRAFT_1425595</name>
</gene>
<comment type="caution">
    <text evidence="2">The sequence shown here is derived from an EMBL/GenBank/DDBJ whole genome shotgun (WGS) entry which is preliminary data.</text>
</comment>
<feature type="compositionally biased region" description="Polar residues" evidence="1">
    <location>
        <begin position="244"/>
        <end position="255"/>
    </location>
</feature>
<proteinExistence type="predicted"/>
<evidence type="ECO:0000313" key="3">
    <source>
        <dbReference type="Proteomes" id="UP001175227"/>
    </source>
</evidence>
<reference evidence="2" key="1">
    <citation type="submission" date="2023-06" db="EMBL/GenBank/DDBJ databases">
        <authorList>
            <consortium name="Lawrence Berkeley National Laboratory"/>
            <person name="Ahrendt S."/>
            <person name="Sahu N."/>
            <person name="Indic B."/>
            <person name="Wong-Bajracharya J."/>
            <person name="Merenyi Z."/>
            <person name="Ke H.-M."/>
            <person name="Monk M."/>
            <person name="Kocsube S."/>
            <person name="Drula E."/>
            <person name="Lipzen A."/>
            <person name="Balint B."/>
            <person name="Henrissat B."/>
            <person name="Andreopoulos B."/>
            <person name="Martin F.M."/>
            <person name="Harder C.B."/>
            <person name="Rigling D."/>
            <person name="Ford K.L."/>
            <person name="Foster G.D."/>
            <person name="Pangilinan J."/>
            <person name="Papanicolaou A."/>
            <person name="Barry K."/>
            <person name="LaButti K."/>
            <person name="Viragh M."/>
            <person name="Koriabine M."/>
            <person name="Yan M."/>
            <person name="Riley R."/>
            <person name="Champramary S."/>
            <person name="Plett K.L."/>
            <person name="Tsai I.J."/>
            <person name="Slot J."/>
            <person name="Sipos G."/>
            <person name="Plett J."/>
            <person name="Nagy L.G."/>
            <person name="Grigoriev I.V."/>
        </authorList>
    </citation>
    <scope>NUCLEOTIDE SEQUENCE</scope>
    <source>
        <strain evidence="2">ICMP 16352</strain>
    </source>
</reference>
<dbReference type="EMBL" id="JAUEPR010000057">
    <property type="protein sequence ID" value="KAK0470914.1"/>
    <property type="molecule type" value="Genomic_DNA"/>
</dbReference>
<accession>A0AA39NSQ9</accession>
<dbReference type="Proteomes" id="UP001175227">
    <property type="component" value="Unassembled WGS sequence"/>
</dbReference>
<organism evidence="2 3">
    <name type="scientific">Armillaria novae-zelandiae</name>
    <dbReference type="NCBI Taxonomy" id="153914"/>
    <lineage>
        <taxon>Eukaryota</taxon>
        <taxon>Fungi</taxon>
        <taxon>Dikarya</taxon>
        <taxon>Basidiomycota</taxon>
        <taxon>Agaricomycotina</taxon>
        <taxon>Agaricomycetes</taxon>
        <taxon>Agaricomycetidae</taxon>
        <taxon>Agaricales</taxon>
        <taxon>Marasmiineae</taxon>
        <taxon>Physalacriaceae</taxon>
        <taxon>Armillaria</taxon>
    </lineage>
</organism>
<evidence type="ECO:0000256" key="1">
    <source>
        <dbReference type="SAM" id="MobiDB-lite"/>
    </source>
</evidence>